<evidence type="ECO:0000256" key="1">
    <source>
        <dbReference type="ARBA" id="ARBA00000968"/>
    </source>
</evidence>
<dbReference type="SUPFAM" id="SSF63380">
    <property type="entry name" value="Riboflavin synthase domain-like"/>
    <property type="match status" value="2"/>
</dbReference>
<dbReference type="PIRSF" id="PIRSF000498">
    <property type="entry name" value="Riboflavin_syn_A"/>
    <property type="match status" value="1"/>
</dbReference>
<evidence type="ECO:0000256" key="8">
    <source>
        <dbReference type="ARBA" id="ARBA00022679"/>
    </source>
</evidence>
<dbReference type="FunFam" id="2.40.30.20:FF:000003">
    <property type="entry name" value="Riboflavin synthase, alpha subunit"/>
    <property type="match status" value="1"/>
</dbReference>
<keyword evidence="7" id="KW-0686">Riboflavin biosynthesis</keyword>
<dbReference type="FunFam" id="2.40.30.20:FF:000004">
    <property type="entry name" value="Riboflavin synthase, alpha subunit"/>
    <property type="match status" value="1"/>
</dbReference>
<dbReference type="InterPro" id="IPR026017">
    <property type="entry name" value="Lumazine-bd_dom"/>
</dbReference>
<evidence type="ECO:0000256" key="10">
    <source>
        <dbReference type="NCBIfam" id="TIGR00187"/>
    </source>
</evidence>
<evidence type="ECO:0000256" key="11">
    <source>
        <dbReference type="PROSITE-ProRule" id="PRU00524"/>
    </source>
</evidence>
<dbReference type="NCBIfam" id="NF006767">
    <property type="entry name" value="PRK09289.1"/>
    <property type="match status" value="1"/>
</dbReference>
<dbReference type="EC" id="2.5.1.9" evidence="5 10"/>
<evidence type="ECO:0000313" key="13">
    <source>
        <dbReference type="EMBL" id="KRM47584.1"/>
    </source>
</evidence>
<evidence type="ECO:0000313" key="14">
    <source>
        <dbReference type="Proteomes" id="UP000051957"/>
    </source>
</evidence>
<dbReference type="PATRIC" id="fig|1423784.4.peg.58"/>
<dbReference type="InterPro" id="IPR001783">
    <property type="entry name" value="Lumazine-bd"/>
</dbReference>
<keyword evidence="8" id="KW-0808">Transferase</keyword>
<keyword evidence="9" id="KW-0677">Repeat</keyword>
<evidence type="ECO:0000256" key="7">
    <source>
        <dbReference type="ARBA" id="ARBA00022619"/>
    </source>
</evidence>
<name>A0A0R1YY66_9LACO</name>
<dbReference type="Pfam" id="PF00677">
    <property type="entry name" value="Lum_binding"/>
    <property type="match status" value="2"/>
</dbReference>
<evidence type="ECO:0000256" key="4">
    <source>
        <dbReference type="ARBA" id="ARBA00011233"/>
    </source>
</evidence>
<gene>
    <name evidence="13" type="ORF">FC51_GL000057</name>
</gene>
<accession>A0A0R1YY66</accession>
<feature type="domain" description="Lumazine-binding" evidence="12">
    <location>
        <begin position="98"/>
        <end position="194"/>
    </location>
</feature>
<evidence type="ECO:0000256" key="3">
    <source>
        <dbReference type="ARBA" id="ARBA00004887"/>
    </source>
</evidence>
<comment type="pathway">
    <text evidence="3">Cofactor biosynthesis; riboflavin biosynthesis; riboflavin from 2-hydroxy-3-oxobutyl phosphate and 5-amino-6-(D-ribitylamino)uracil: step 2/2.</text>
</comment>
<dbReference type="NCBIfam" id="NF009566">
    <property type="entry name" value="PRK13020.1"/>
    <property type="match status" value="1"/>
</dbReference>
<dbReference type="Proteomes" id="UP000051957">
    <property type="component" value="Unassembled WGS sequence"/>
</dbReference>
<dbReference type="NCBIfam" id="TIGR00187">
    <property type="entry name" value="ribE"/>
    <property type="match status" value="1"/>
</dbReference>
<dbReference type="PANTHER" id="PTHR21098">
    <property type="entry name" value="RIBOFLAVIN SYNTHASE ALPHA CHAIN"/>
    <property type="match status" value="1"/>
</dbReference>
<dbReference type="Gene3D" id="2.40.30.20">
    <property type="match status" value="2"/>
</dbReference>
<dbReference type="InterPro" id="IPR017938">
    <property type="entry name" value="Riboflavin_synthase-like_b-brl"/>
</dbReference>
<dbReference type="GO" id="GO:0004746">
    <property type="term" value="F:riboflavin synthase activity"/>
    <property type="evidence" value="ECO:0007669"/>
    <property type="project" value="UniProtKB-UniRule"/>
</dbReference>
<evidence type="ECO:0000259" key="12">
    <source>
        <dbReference type="PROSITE" id="PS51177"/>
    </source>
</evidence>
<protein>
    <recommendedName>
        <fullName evidence="6 10">Riboflavin synthase</fullName>
        <ecNumber evidence="5 10">2.5.1.9</ecNumber>
    </recommendedName>
</protein>
<evidence type="ECO:0000256" key="5">
    <source>
        <dbReference type="ARBA" id="ARBA00012827"/>
    </source>
</evidence>
<comment type="function">
    <text evidence="2">Catalyzes the dismutation of two molecules of 6,7-dimethyl-8-ribityllumazine, resulting in the formation of riboflavin and 5-amino-6-(D-ribitylamino)uracil.</text>
</comment>
<organism evidence="13 14">
    <name type="scientific">Lentilactobacillus parabuchneri DSM 5707 = NBRC 107865</name>
    <dbReference type="NCBI Taxonomy" id="1423784"/>
    <lineage>
        <taxon>Bacteria</taxon>
        <taxon>Bacillati</taxon>
        <taxon>Bacillota</taxon>
        <taxon>Bacilli</taxon>
        <taxon>Lactobacillales</taxon>
        <taxon>Lactobacillaceae</taxon>
        <taxon>Lentilactobacillus</taxon>
    </lineage>
</organism>
<feature type="domain" description="Lumazine-binding" evidence="12">
    <location>
        <begin position="1"/>
        <end position="97"/>
    </location>
</feature>
<dbReference type="InterPro" id="IPR023366">
    <property type="entry name" value="ATP_synth_asu-like_sf"/>
</dbReference>
<comment type="subunit">
    <text evidence="4">Homotrimer.</text>
</comment>
<evidence type="ECO:0000256" key="2">
    <source>
        <dbReference type="ARBA" id="ARBA00002803"/>
    </source>
</evidence>
<dbReference type="EMBL" id="AZGK01000001">
    <property type="protein sequence ID" value="KRM47584.1"/>
    <property type="molecule type" value="Genomic_DNA"/>
</dbReference>
<dbReference type="GeneID" id="69801908"/>
<dbReference type="PROSITE" id="PS51177">
    <property type="entry name" value="LUMAZINE_BIND"/>
    <property type="match status" value="2"/>
</dbReference>
<proteinExistence type="predicted"/>
<dbReference type="CDD" id="cd00402">
    <property type="entry name" value="Riboflavin_synthase_like"/>
    <property type="match status" value="1"/>
</dbReference>
<evidence type="ECO:0000256" key="6">
    <source>
        <dbReference type="ARBA" id="ARBA00013950"/>
    </source>
</evidence>
<dbReference type="RefSeq" id="WP_057909364.1">
    <property type="nucleotide sequence ID" value="NZ_AZGK01000001.1"/>
</dbReference>
<feature type="repeat" description="Lumazine-binding" evidence="11">
    <location>
        <begin position="1"/>
        <end position="97"/>
    </location>
</feature>
<comment type="catalytic activity">
    <reaction evidence="1">
        <text>2 6,7-dimethyl-8-(1-D-ribityl)lumazine + H(+) = 5-amino-6-(D-ribitylamino)uracil + riboflavin</text>
        <dbReference type="Rhea" id="RHEA:20772"/>
        <dbReference type="ChEBI" id="CHEBI:15378"/>
        <dbReference type="ChEBI" id="CHEBI:15934"/>
        <dbReference type="ChEBI" id="CHEBI:57986"/>
        <dbReference type="ChEBI" id="CHEBI:58201"/>
        <dbReference type="EC" id="2.5.1.9"/>
    </reaction>
</comment>
<feature type="repeat" description="Lumazine-binding" evidence="11">
    <location>
        <begin position="98"/>
        <end position="194"/>
    </location>
</feature>
<reference evidence="13 14" key="1">
    <citation type="journal article" date="2015" name="Genome Announc.">
        <title>Expanding the biotechnology potential of lactobacilli through comparative genomics of 213 strains and associated genera.</title>
        <authorList>
            <person name="Sun Z."/>
            <person name="Harris H.M."/>
            <person name="McCann A."/>
            <person name="Guo C."/>
            <person name="Argimon S."/>
            <person name="Zhang W."/>
            <person name="Yang X."/>
            <person name="Jeffery I.B."/>
            <person name="Cooney J.C."/>
            <person name="Kagawa T.F."/>
            <person name="Liu W."/>
            <person name="Song Y."/>
            <person name="Salvetti E."/>
            <person name="Wrobel A."/>
            <person name="Rasinkangas P."/>
            <person name="Parkhill J."/>
            <person name="Rea M.C."/>
            <person name="O'Sullivan O."/>
            <person name="Ritari J."/>
            <person name="Douillard F.P."/>
            <person name="Paul Ross R."/>
            <person name="Yang R."/>
            <person name="Briner A.E."/>
            <person name="Felis G.E."/>
            <person name="de Vos W.M."/>
            <person name="Barrangou R."/>
            <person name="Klaenhammer T.R."/>
            <person name="Caufield P.W."/>
            <person name="Cui Y."/>
            <person name="Zhang H."/>
            <person name="O'Toole P.W."/>
        </authorList>
    </citation>
    <scope>NUCLEOTIDE SEQUENCE [LARGE SCALE GENOMIC DNA]</scope>
    <source>
        <strain evidence="13 14">DSM 5707</strain>
    </source>
</reference>
<sequence length="205" mass="22066">MFTGIIQARGKVVQVTQSGQQAKLTIETSLVSDGTFKLGDSIAVNGVCLTVTDLTGTGFSADVMPETMLRTNFNQLASDAFVNLEPSLSVGQKLDGHFVLGHVDTTATLVSTQADEDSIRLRFQIGTEYEPYIVEKGSVAINGISLTVVSTSQSTFEVALIPYTLTHTNLGSLKQGDSVNIETDILGKYIVNMAKKGLTEKWTQR</sequence>
<dbReference type="GO" id="GO:0009231">
    <property type="term" value="P:riboflavin biosynthetic process"/>
    <property type="evidence" value="ECO:0007669"/>
    <property type="project" value="UniProtKB-KW"/>
</dbReference>
<dbReference type="PANTHER" id="PTHR21098:SF0">
    <property type="entry name" value="RIBOFLAVIN SYNTHASE"/>
    <property type="match status" value="1"/>
</dbReference>
<dbReference type="AlphaFoldDB" id="A0A0R1YY66"/>
<evidence type="ECO:0000256" key="9">
    <source>
        <dbReference type="ARBA" id="ARBA00022737"/>
    </source>
</evidence>
<comment type="caution">
    <text evidence="13">The sequence shown here is derived from an EMBL/GenBank/DDBJ whole genome shotgun (WGS) entry which is preliminary data.</text>
</comment>